<evidence type="ECO:0000313" key="3">
    <source>
        <dbReference type="EMBL" id="VDN17516.1"/>
    </source>
</evidence>
<dbReference type="WBParaSite" id="GPUH_0001050401-mRNA-1">
    <property type="protein sequence ID" value="GPUH_0001050401-mRNA-1"/>
    <property type="gene ID" value="GPUH_0001050401"/>
</dbReference>
<protein>
    <submittedName>
        <fullName evidence="5">Coiled-coil domain-containing protein 12</fullName>
    </submittedName>
</protein>
<accession>A0A183DP50</accession>
<evidence type="ECO:0000256" key="2">
    <source>
        <dbReference type="SAM" id="MobiDB-lite"/>
    </source>
</evidence>
<evidence type="ECO:0000313" key="4">
    <source>
        <dbReference type="Proteomes" id="UP000271098"/>
    </source>
</evidence>
<feature type="compositionally biased region" description="Basic and acidic residues" evidence="2">
    <location>
        <begin position="1"/>
        <end position="14"/>
    </location>
</feature>
<dbReference type="Pfam" id="PF08315">
    <property type="entry name" value="cwf18"/>
    <property type="match status" value="1"/>
</dbReference>
<dbReference type="Proteomes" id="UP000271098">
    <property type="component" value="Unassembled WGS sequence"/>
</dbReference>
<evidence type="ECO:0000313" key="5">
    <source>
        <dbReference type="WBParaSite" id="GPUH_0001050401-mRNA-1"/>
    </source>
</evidence>
<dbReference type="PANTHER" id="PTHR31551:SF1">
    <property type="entry name" value="COILED-COIL DOMAIN-CONTAINING PROTEIN 12"/>
    <property type="match status" value="1"/>
</dbReference>
<dbReference type="PANTHER" id="PTHR31551">
    <property type="entry name" value="PRE-MRNA-SPLICING FACTOR CWF18"/>
    <property type="match status" value="1"/>
</dbReference>
<name>A0A183DP50_9BILA</name>
<sequence length="126" mass="14203">EADPEKSSPSEKISKPTFRNYEPQSDIANKRDDIDLFTVEKEIADQLADTEDSGAVEPIDVKALAPRKVDWDLKRDVEEKLKKLERRTQRAIAQLIRERLKAGETGLADAVSSGAYNQIQDAFDED</sequence>
<keyword evidence="1" id="KW-0175">Coiled coil</keyword>
<reference evidence="5" key="1">
    <citation type="submission" date="2016-06" db="UniProtKB">
        <authorList>
            <consortium name="WormBaseParasite"/>
        </authorList>
    </citation>
    <scope>IDENTIFICATION</scope>
</reference>
<dbReference type="EMBL" id="UYRT01078002">
    <property type="protein sequence ID" value="VDN17516.1"/>
    <property type="molecule type" value="Genomic_DNA"/>
</dbReference>
<gene>
    <name evidence="3" type="ORF">GPUH_LOCUS10491</name>
</gene>
<reference evidence="3 4" key="2">
    <citation type="submission" date="2018-11" db="EMBL/GenBank/DDBJ databases">
        <authorList>
            <consortium name="Pathogen Informatics"/>
        </authorList>
    </citation>
    <scope>NUCLEOTIDE SEQUENCE [LARGE SCALE GENOMIC DNA]</scope>
</reference>
<organism evidence="5">
    <name type="scientific">Gongylonema pulchrum</name>
    <dbReference type="NCBI Taxonomy" id="637853"/>
    <lineage>
        <taxon>Eukaryota</taxon>
        <taxon>Metazoa</taxon>
        <taxon>Ecdysozoa</taxon>
        <taxon>Nematoda</taxon>
        <taxon>Chromadorea</taxon>
        <taxon>Rhabditida</taxon>
        <taxon>Spirurina</taxon>
        <taxon>Spiruromorpha</taxon>
        <taxon>Spiruroidea</taxon>
        <taxon>Gongylonematidae</taxon>
        <taxon>Gongylonema</taxon>
    </lineage>
</organism>
<feature type="coiled-coil region" evidence="1">
    <location>
        <begin position="74"/>
        <end position="101"/>
    </location>
</feature>
<dbReference type="InterPro" id="IPR013169">
    <property type="entry name" value="mRNA_splic_Cwf18-like"/>
</dbReference>
<dbReference type="OrthoDB" id="10261348at2759"/>
<proteinExistence type="predicted"/>
<dbReference type="GO" id="GO:0005684">
    <property type="term" value="C:U2-type spliceosomal complex"/>
    <property type="evidence" value="ECO:0007669"/>
    <property type="project" value="TreeGrafter"/>
</dbReference>
<dbReference type="AlphaFoldDB" id="A0A183DP50"/>
<dbReference type="GO" id="GO:0071014">
    <property type="term" value="C:post-mRNA release spliceosomal complex"/>
    <property type="evidence" value="ECO:0007669"/>
    <property type="project" value="TreeGrafter"/>
</dbReference>
<keyword evidence="4" id="KW-1185">Reference proteome</keyword>
<feature type="region of interest" description="Disordered" evidence="2">
    <location>
        <begin position="1"/>
        <end position="26"/>
    </location>
</feature>
<evidence type="ECO:0000256" key="1">
    <source>
        <dbReference type="SAM" id="Coils"/>
    </source>
</evidence>